<keyword evidence="4 12" id="KW-0328">Glycosyltransferase</keyword>
<name>A0AAW0T381_SCYPA</name>
<comment type="pathway">
    <text evidence="2">Protein modification; protein glycosylation.</text>
</comment>
<comment type="caution">
    <text evidence="16">The sequence shown here is derived from an EMBL/GenBank/DDBJ whole genome shotgun (WGS) entry which is preliminary data.</text>
</comment>
<feature type="domain" description="Fucosyltransferase N-terminal" evidence="15">
    <location>
        <begin position="288"/>
        <end position="356"/>
    </location>
</feature>
<sequence>MKQEKREKSTECEMARCRPVSMSTLAVVVLILCLMSWGHFLFLYDAGTGSLLHPTQILPAPLTNMLITATHPSARDTPPRATPSHSNAANTRPVAHSSDSNNPPSATNIASHDTAFHIDATNVPTNSRNDNSKATNSPFQTKKEQSNATNTYSKIKGNFSKTSNTPSKTKINQPKATNIHSKIEQEQTKDTNTPSRIGKGQTRVTRTGLPFPQITSPCLQRLHGLPRNLAPSAVSSTRRKARCGEWCCGRPSGTSGTGWKGMLRDHGALREGRCAIWRCEFLLGTEVTTEQIKEAYAIIFFSLDVKAQPLPPRFPHTLWIWLELESPIISIAATKSWSQFEASGVFFNLTMSYHHLNHIVALAGELVPLSTPQHCPISSSYFFNTSSPTYTSYNHHMDQFESWLRERGVVADEKLRAERSRRHGSLIYRAKDNTTLTQPRSNDQGEKKVQGNETSVMEEGSLTLTPEEIALATRPRVAVWMASHCPTDSRREDMVAELQGFMAVTTVGKCGKLKCGKNHMDDYCYQWLAASHLFYLSFENALCDDYITEKMWTPMKHGMVPVVYGGANYHHILPFDSYIDVSNFSSLAALANHLLYLATHPAAYLRHLQWRRYWQVRRLVPWCDLCTAIHRQTHPARATLDQWWNTTATCYAPPRWRKASAAGNSSGSA</sequence>
<evidence type="ECO:0000256" key="8">
    <source>
        <dbReference type="ARBA" id="ARBA00022989"/>
    </source>
</evidence>
<dbReference type="InterPro" id="IPR031481">
    <property type="entry name" value="Glyco_tran_10_N"/>
</dbReference>
<dbReference type="Pfam" id="PF17039">
    <property type="entry name" value="Glyco_tran_10_N"/>
    <property type="match status" value="1"/>
</dbReference>
<dbReference type="Gene3D" id="3.40.50.11660">
    <property type="entry name" value="Glycosyl transferase family 10, C-terminal domain"/>
    <property type="match status" value="1"/>
</dbReference>
<evidence type="ECO:0000259" key="15">
    <source>
        <dbReference type="Pfam" id="PF17039"/>
    </source>
</evidence>
<dbReference type="Pfam" id="PF00852">
    <property type="entry name" value="Glyco_transf_10"/>
    <property type="match status" value="1"/>
</dbReference>
<dbReference type="PANTHER" id="PTHR48438">
    <property type="entry name" value="ALPHA-(1,3)-FUCOSYLTRANSFERASE C-RELATED"/>
    <property type="match status" value="1"/>
</dbReference>
<keyword evidence="8 12" id="KW-1133">Transmembrane helix</keyword>
<keyword evidence="10 12" id="KW-0472">Membrane</keyword>
<evidence type="ECO:0000256" key="12">
    <source>
        <dbReference type="RuleBase" id="RU003832"/>
    </source>
</evidence>
<accession>A0AAW0T381</accession>
<dbReference type="AlphaFoldDB" id="A0AAW0T381"/>
<keyword evidence="11" id="KW-0325">Glycoprotein</keyword>
<feature type="region of interest" description="Disordered" evidence="13">
    <location>
        <begin position="71"/>
        <end position="109"/>
    </location>
</feature>
<dbReference type="EMBL" id="JARAKH010000041">
    <property type="protein sequence ID" value="KAK8380737.1"/>
    <property type="molecule type" value="Genomic_DNA"/>
</dbReference>
<evidence type="ECO:0000256" key="10">
    <source>
        <dbReference type="ARBA" id="ARBA00023136"/>
    </source>
</evidence>
<evidence type="ECO:0000256" key="5">
    <source>
        <dbReference type="ARBA" id="ARBA00022679"/>
    </source>
</evidence>
<keyword evidence="9 12" id="KW-0333">Golgi apparatus</keyword>
<keyword evidence="6 12" id="KW-0812">Transmembrane</keyword>
<evidence type="ECO:0000259" key="14">
    <source>
        <dbReference type="Pfam" id="PF00852"/>
    </source>
</evidence>
<evidence type="ECO:0000313" key="17">
    <source>
        <dbReference type="Proteomes" id="UP001487740"/>
    </source>
</evidence>
<evidence type="ECO:0000256" key="2">
    <source>
        <dbReference type="ARBA" id="ARBA00004922"/>
    </source>
</evidence>
<evidence type="ECO:0000256" key="7">
    <source>
        <dbReference type="ARBA" id="ARBA00022968"/>
    </source>
</evidence>
<keyword evidence="7" id="KW-0735">Signal-anchor</keyword>
<feature type="region of interest" description="Disordered" evidence="13">
    <location>
        <begin position="432"/>
        <end position="459"/>
    </location>
</feature>
<comment type="similarity">
    <text evidence="3 12">Belongs to the glycosyltransferase 10 family.</text>
</comment>
<evidence type="ECO:0000256" key="4">
    <source>
        <dbReference type="ARBA" id="ARBA00022676"/>
    </source>
</evidence>
<feature type="region of interest" description="Disordered" evidence="13">
    <location>
        <begin position="121"/>
        <end position="210"/>
    </location>
</feature>
<gene>
    <name evidence="16" type="ORF">O3P69_007986</name>
</gene>
<dbReference type="Proteomes" id="UP001487740">
    <property type="component" value="Unassembled WGS sequence"/>
</dbReference>
<evidence type="ECO:0000256" key="1">
    <source>
        <dbReference type="ARBA" id="ARBA00004447"/>
    </source>
</evidence>
<evidence type="ECO:0000256" key="13">
    <source>
        <dbReference type="SAM" id="MobiDB-lite"/>
    </source>
</evidence>
<feature type="domain" description="Fucosyltransferase C-terminal" evidence="14">
    <location>
        <begin position="473"/>
        <end position="636"/>
    </location>
</feature>
<reference evidence="16 17" key="1">
    <citation type="submission" date="2023-03" db="EMBL/GenBank/DDBJ databases">
        <title>High-quality genome of Scylla paramamosain provides insights in environmental adaptation.</title>
        <authorList>
            <person name="Zhang L."/>
        </authorList>
    </citation>
    <scope>NUCLEOTIDE SEQUENCE [LARGE SCALE GENOMIC DNA]</scope>
    <source>
        <strain evidence="16">LZ_2023a</strain>
        <tissue evidence="16">Muscle</tissue>
    </source>
</reference>
<evidence type="ECO:0000313" key="16">
    <source>
        <dbReference type="EMBL" id="KAK8380737.1"/>
    </source>
</evidence>
<evidence type="ECO:0000256" key="11">
    <source>
        <dbReference type="ARBA" id="ARBA00023180"/>
    </source>
</evidence>
<protein>
    <recommendedName>
        <fullName evidence="12">Fucosyltransferase</fullName>
        <ecNumber evidence="12">2.4.1.-</ecNumber>
    </recommendedName>
</protein>
<evidence type="ECO:0000256" key="3">
    <source>
        <dbReference type="ARBA" id="ARBA00008919"/>
    </source>
</evidence>
<keyword evidence="17" id="KW-1185">Reference proteome</keyword>
<dbReference type="GO" id="GO:0032580">
    <property type="term" value="C:Golgi cisterna membrane"/>
    <property type="evidence" value="ECO:0007669"/>
    <property type="project" value="UniProtKB-SubCell"/>
</dbReference>
<feature type="transmembrane region" description="Helical" evidence="12">
    <location>
        <begin position="20"/>
        <end position="44"/>
    </location>
</feature>
<dbReference type="GO" id="GO:0008417">
    <property type="term" value="F:fucosyltransferase activity"/>
    <property type="evidence" value="ECO:0007669"/>
    <property type="project" value="InterPro"/>
</dbReference>
<feature type="compositionally biased region" description="Polar residues" evidence="13">
    <location>
        <begin position="433"/>
        <end position="442"/>
    </location>
</feature>
<feature type="compositionally biased region" description="Polar residues" evidence="13">
    <location>
        <begin position="122"/>
        <end position="180"/>
    </location>
</feature>
<evidence type="ECO:0000256" key="9">
    <source>
        <dbReference type="ARBA" id="ARBA00023034"/>
    </source>
</evidence>
<keyword evidence="5 12" id="KW-0808">Transferase</keyword>
<proteinExistence type="inferred from homology"/>
<comment type="subcellular location">
    <subcellularLocation>
        <location evidence="1 12">Golgi apparatus</location>
        <location evidence="1 12">Golgi stack membrane</location>
        <topology evidence="1 12">Single-pass type II membrane protein</topology>
    </subcellularLocation>
</comment>
<dbReference type="EC" id="2.4.1.-" evidence="12"/>
<dbReference type="InterPro" id="IPR038577">
    <property type="entry name" value="GT10-like_C_sf"/>
</dbReference>
<dbReference type="InterPro" id="IPR001503">
    <property type="entry name" value="Glyco_trans_10"/>
</dbReference>
<dbReference type="SUPFAM" id="SSF53756">
    <property type="entry name" value="UDP-Glycosyltransferase/glycogen phosphorylase"/>
    <property type="match status" value="2"/>
</dbReference>
<evidence type="ECO:0000256" key="6">
    <source>
        <dbReference type="ARBA" id="ARBA00022692"/>
    </source>
</evidence>
<dbReference type="FunFam" id="3.40.50.11660:FF:000002">
    <property type="entry name" value="Alpha-(1,3)-fucosyltransferase"/>
    <property type="match status" value="1"/>
</dbReference>
<dbReference type="PANTHER" id="PTHR48438:SF1">
    <property type="entry name" value="ALPHA-(1,3)-FUCOSYLTRANSFERASE C-RELATED"/>
    <property type="match status" value="1"/>
</dbReference>
<organism evidence="16 17">
    <name type="scientific">Scylla paramamosain</name>
    <name type="common">Mud crab</name>
    <dbReference type="NCBI Taxonomy" id="85552"/>
    <lineage>
        <taxon>Eukaryota</taxon>
        <taxon>Metazoa</taxon>
        <taxon>Ecdysozoa</taxon>
        <taxon>Arthropoda</taxon>
        <taxon>Crustacea</taxon>
        <taxon>Multicrustacea</taxon>
        <taxon>Malacostraca</taxon>
        <taxon>Eumalacostraca</taxon>
        <taxon>Eucarida</taxon>
        <taxon>Decapoda</taxon>
        <taxon>Pleocyemata</taxon>
        <taxon>Brachyura</taxon>
        <taxon>Eubrachyura</taxon>
        <taxon>Portunoidea</taxon>
        <taxon>Portunidae</taxon>
        <taxon>Portuninae</taxon>
        <taxon>Scylla</taxon>
    </lineage>
</organism>
<feature type="compositionally biased region" description="Polar residues" evidence="13">
    <location>
        <begin position="97"/>
        <end position="109"/>
    </location>
</feature>
<dbReference type="InterPro" id="IPR055270">
    <property type="entry name" value="Glyco_tran_10_C"/>
</dbReference>